<protein>
    <submittedName>
        <fullName evidence="1">Uncharacterized protein</fullName>
    </submittedName>
</protein>
<reference evidence="1 2" key="1">
    <citation type="journal article" date="2019" name="Int. J. Syst. Evol. Microbiol.">
        <title>The Global Catalogue of Microorganisms (GCM) 10K type strain sequencing project: providing services to taxonomists for standard genome sequencing and annotation.</title>
        <authorList>
            <consortium name="The Broad Institute Genomics Platform"/>
            <consortium name="The Broad Institute Genome Sequencing Center for Infectious Disease"/>
            <person name="Wu L."/>
            <person name="Ma J."/>
        </authorList>
    </citation>
    <scope>NUCLEOTIDE SEQUENCE [LARGE SCALE GENOMIC DNA]</scope>
    <source>
        <strain evidence="1 2">DT55</strain>
    </source>
</reference>
<accession>A0ABD5WTB9</accession>
<comment type="caution">
    <text evidence="1">The sequence shown here is derived from an EMBL/GenBank/DDBJ whole genome shotgun (WGS) entry which is preliminary data.</text>
</comment>
<keyword evidence="2" id="KW-1185">Reference proteome</keyword>
<organism evidence="1 2">
    <name type="scientific">Halobaculum marinum</name>
    <dbReference type="NCBI Taxonomy" id="3031996"/>
    <lineage>
        <taxon>Archaea</taxon>
        <taxon>Methanobacteriati</taxon>
        <taxon>Methanobacteriota</taxon>
        <taxon>Stenosarchaea group</taxon>
        <taxon>Halobacteria</taxon>
        <taxon>Halobacteriales</taxon>
        <taxon>Haloferacaceae</taxon>
        <taxon>Halobaculum</taxon>
    </lineage>
</organism>
<gene>
    <name evidence="1" type="ORF">ACFQKD_05750</name>
</gene>
<dbReference type="InterPro" id="IPR058328">
    <property type="entry name" value="DUF8015"/>
</dbReference>
<dbReference type="AlphaFoldDB" id="A0ABD5WTB9"/>
<sequence length="62" mass="6009">MLPTDAPTRPDALLALIAASLLAAAVATAAFGLPLRVTAPAGSVVGAVAIADGVFRNPPTAD</sequence>
<name>A0ABD5WTB9_9EURY</name>
<evidence type="ECO:0000313" key="2">
    <source>
        <dbReference type="Proteomes" id="UP001596388"/>
    </source>
</evidence>
<dbReference type="RefSeq" id="WP_276238737.1">
    <property type="nucleotide sequence ID" value="NZ_CP119989.1"/>
</dbReference>
<dbReference type="EMBL" id="JBHTAG010000002">
    <property type="protein sequence ID" value="MFC7096804.1"/>
    <property type="molecule type" value="Genomic_DNA"/>
</dbReference>
<evidence type="ECO:0000313" key="1">
    <source>
        <dbReference type="EMBL" id="MFC7096804.1"/>
    </source>
</evidence>
<dbReference type="Proteomes" id="UP001596388">
    <property type="component" value="Unassembled WGS sequence"/>
</dbReference>
<dbReference type="Pfam" id="PF26047">
    <property type="entry name" value="DUF8015"/>
    <property type="match status" value="1"/>
</dbReference>
<dbReference type="GeneID" id="79269303"/>
<proteinExistence type="predicted"/>